<gene>
    <name evidence="1" type="ORF">NCTC12026_00827</name>
</gene>
<dbReference type="AlphaFoldDB" id="A0A379G1G1"/>
<dbReference type="InterPro" id="IPR031829">
    <property type="entry name" value="NleF"/>
</dbReference>
<dbReference type="Proteomes" id="UP000255129">
    <property type="component" value="Unassembled WGS sequence"/>
</dbReference>
<evidence type="ECO:0000313" key="2">
    <source>
        <dbReference type="Proteomes" id="UP000255129"/>
    </source>
</evidence>
<evidence type="ECO:0000313" key="1">
    <source>
        <dbReference type="EMBL" id="SUC34483.1"/>
    </source>
</evidence>
<sequence>MFSANISHRHSDLIDFSDVSTQGNTKTNGFNSSTTVNELNAYHLLDSSQQNEVDSMINAYSISNKEQRNQLSSKIDKIVDDLFEIRNSVYQFINEGTDSVRGEFKPGKNANDRDHYIRMLVAFNTINNGIEKVREDKGFAKCDVDVSLHLHHSSSVYGDLQSLNKLLSENSMRADSTAHLPNLTYNKGELQFG</sequence>
<proteinExistence type="predicted"/>
<dbReference type="EMBL" id="UGUA01000002">
    <property type="protein sequence ID" value="SUC34483.1"/>
    <property type="molecule type" value="Genomic_DNA"/>
</dbReference>
<reference evidence="1 2" key="1">
    <citation type="submission" date="2018-06" db="EMBL/GenBank/DDBJ databases">
        <authorList>
            <consortium name="Pathogen Informatics"/>
            <person name="Doyle S."/>
        </authorList>
    </citation>
    <scope>NUCLEOTIDE SEQUENCE [LARGE SCALE GENOMIC DNA]</scope>
    <source>
        <strain evidence="1 2">NCTC12026</strain>
    </source>
</reference>
<protein>
    <submittedName>
        <fullName evidence="1">Uncharacterized protein</fullName>
    </submittedName>
</protein>
<organism evidence="1 2">
    <name type="scientific">Providencia rustigianii</name>
    <dbReference type="NCBI Taxonomy" id="158850"/>
    <lineage>
        <taxon>Bacteria</taxon>
        <taxon>Pseudomonadati</taxon>
        <taxon>Pseudomonadota</taxon>
        <taxon>Gammaproteobacteria</taxon>
        <taxon>Enterobacterales</taxon>
        <taxon>Morganellaceae</taxon>
        <taxon>Providencia</taxon>
    </lineage>
</organism>
<dbReference type="RefSeq" id="WP_006815873.1">
    <property type="nucleotide sequence ID" value="NZ_AP018946.1"/>
</dbReference>
<accession>A0A379G1G1</accession>
<dbReference type="GeneID" id="93420173"/>
<dbReference type="Pfam" id="PF16809">
    <property type="entry name" value="NleF_casp_inhib"/>
    <property type="match status" value="1"/>
</dbReference>
<dbReference type="InterPro" id="IPR038334">
    <property type="entry name" value="NleF_sf"/>
</dbReference>
<name>A0A379G1G1_9GAMM</name>
<dbReference type="Gene3D" id="1.20.1260.90">
    <property type="match status" value="1"/>
</dbReference>